<dbReference type="RefSeq" id="NP_149588.1">
    <property type="nucleotide sequence ID" value="NC_003038.1"/>
</dbReference>
<evidence type="ECO:0000313" key="1">
    <source>
        <dbReference type="EMBL" id="AAK82022.1"/>
    </source>
</evidence>
<reference evidence="1 2" key="2">
    <citation type="journal article" date="1986" name="Med. Microbiol. Immunol.">
        <title>Insect iridescent virus type 6 induced toxic degenerative hepatitis in mice.</title>
        <authorList>
            <person name="Lorbacher de Ruiz H."/>
            <person name="Gelderblom H."/>
            <person name="Hofmann W."/>
            <person name="Darai G."/>
        </authorList>
    </citation>
    <scope>NUCLEOTIDE SEQUENCE [LARGE SCALE GENOMIC DNA]</scope>
</reference>
<dbReference type="GeneID" id="1733038"/>
<name>Q91G10_IIV6</name>
<reference evidence="1 2" key="6">
    <citation type="journal article" date="1992" name="Virus Genes">
        <title>Characterization of the third origin of DNA replication of the genome of insect iridescent virus type 6.</title>
        <authorList>
            <person name="Sonntag K.C."/>
            <person name="Darai G."/>
        </authorList>
    </citation>
    <scope>NUCLEOTIDE SEQUENCE [LARGE SCALE GENOMIC DNA]</scope>
</reference>
<reference evidence="1 2" key="1">
    <citation type="journal article" date="1984" name="J. Virol.">
        <title>DNA analysis of insect iridescent virus 6: evidence for circular permutation and terminal redundancy.</title>
        <authorList>
            <person name="Delius H."/>
            <person name="Darai G."/>
            <person name="Fluegel R.M."/>
        </authorList>
    </citation>
    <scope>NUCLEOTIDE SEQUENCE [LARGE SCALE GENOMIC DNA]</scope>
</reference>
<organism evidence="1 2">
    <name type="scientific">Invertebrate iridescent virus 6</name>
    <name type="common">IIV-6</name>
    <name type="synonym">Chilo iridescent virus</name>
    <dbReference type="NCBI Taxonomy" id="176652"/>
    <lineage>
        <taxon>Viruses</taxon>
        <taxon>Varidnaviria</taxon>
        <taxon>Bamfordvirae</taxon>
        <taxon>Nucleocytoviricota</taxon>
        <taxon>Megaviricetes</taxon>
        <taxon>Pimascovirales</taxon>
        <taxon>Pimascovirales incertae sedis</taxon>
        <taxon>Iridoviridae</taxon>
        <taxon>Betairidovirinae</taxon>
        <taxon>Iridovirus</taxon>
        <taxon>Iridovirus chilo1</taxon>
    </lineage>
</organism>
<reference evidence="1 2" key="14">
    <citation type="journal article" date="1999" name="Virus Genes">
        <title>Identification of a gene cluster within the genome of Chilo iridescent virus encoding enzymes involved in viral DNA replication and processing.</title>
        <authorList>
            <person name="Muller K."/>
            <person name="Tidona C.A."/>
            <person name="Darai G."/>
        </authorList>
    </citation>
    <scope>NUCLEOTIDE SEQUENCE [LARGE SCALE GENOMIC DNA]</scope>
</reference>
<organismHost>
    <name type="scientific">Chilo suppressalis</name>
    <name type="common">Asiatic rice borer moth</name>
    <dbReference type="NCBI Taxonomy" id="168631"/>
</organismHost>
<reference evidence="1 2" key="5">
    <citation type="journal article" date="1992" name="Virus Genes">
        <title>Identification and mapping of origins of DNA replication within the DNA sequences of the genome of insect iridescent virus type 6.</title>
        <authorList>
            <person name="Handermann M."/>
            <person name="Schnitzler P."/>
            <person name="Rosen-Wolff A."/>
            <person name="Raab K."/>
            <person name="Sonntag K.C."/>
            <person name="Darai G."/>
        </authorList>
    </citation>
    <scope>NUCLEOTIDE SEQUENCE [LARGE SCALE GENOMIC DNA]</scope>
</reference>
<dbReference type="Proteomes" id="UP000001359">
    <property type="component" value="Segment"/>
</dbReference>
<dbReference type="KEGG" id="vg:1733038"/>
<keyword evidence="2" id="KW-1185">Reference proteome</keyword>
<reference evidence="1 2" key="8">
    <citation type="journal article" date="1994" name="Intervirology">
        <title>Identification of the primary structure and the coding capacity of the genome of insect iridescent virus type 6 between the genome coordinates 0.310 and 0.347 (7990 bp).</title>
        <authorList>
            <person name="Sonntag K.C."/>
            <person name="Schnitzler P."/>
            <person name="Janssen W."/>
            <person name="Darai G."/>
        </authorList>
    </citation>
    <scope>NUCLEOTIDE SEQUENCE [LARGE SCALE GENOMIC DNA]</scope>
</reference>
<accession>Q91G10</accession>
<protein>
    <submittedName>
        <fullName evidence="1">125L</fullName>
    </submittedName>
</protein>
<reference evidence="1 2" key="13">
    <citation type="journal article" date="1998" name="Virus Genes">
        <title>Identification of a thymidylate synthase gene within the genome of Chilo iridescent virus.</title>
        <authorList>
            <person name="Muller K."/>
            <person name="Tidona C.A."/>
            <person name="Bahr U."/>
            <person name="Darai G."/>
        </authorList>
    </citation>
    <scope>NUCLEOTIDE SEQUENCE [LARGE SCALE GENOMIC DNA]</scope>
</reference>
<reference evidence="1 2" key="7">
    <citation type="journal article" date="1993" name="J. Gen. Virol.">
        <title>Identification of the gene encoding the major capsid protein of insect iridescent virus type 6 by polymerase chain reaction.</title>
        <authorList>
            <person name="Stohwasser R."/>
            <person name="Raab K."/>
            <person name="Schnitzler P."/>
            <person name="Janssen W."/>
            <person name="Darai G."/>
        </authorList>
    </citation>
    <scope>NUCLEOTIDE SEQUENCE [LARGE SCALE GENOMIC DNA]</scope>
</reference>
<reference evidence="1 2" key="12">
    <citation type="journal article" date="1997" name="Virus Genes">
        <title>The DNA sequence of Chilo iridescent virus between the genome coordinates 0.101 and 0.391; similarities in coding strategy between insect and vertebrate iridoviruses.</title>
        <authorList>
            <person name="Bahr U."/>
            <person name="Tidona C.A."/>
            <person name="Darai G."/>
        </authorList>
    </citation>
    <scope>NUCLEOTIDE SEQUENCE [LARGE SCALE GENOMIC DNA]</scope>
</reference>
<reference evidence="1 2" key="9">
    <citation type="journal article" date="1994" name="J. Gen. Virol.">
        <title>Insect iridescent virus type 6 encodes a polypeptide related to the largest subunit of eukaryotic RNA polymerase II.</title>
        <authorList>
            <person name="Schnitzler P."/>
            <person name="Sonntag K.C."/>
            <person name="Muller M."/>
            <person name="Janssen W."/>
            <person name="Bugert J.J."/>
            <person name="Koonin E.V."/>
            <person name="Darai G."/>
        </authorList>
    </citation>
    <scope>NUCLEOTIDE SEQUENCE [LARGE SCALE GENOMIC DNA]</scope>
</reference>
<sequence>MDILMFLIYNNHQIYKSLTNPDSYVLNLKINFLQKYFSFYFIYFGF</sequence>
<organismHost>
    <name type="scientific">Gryllus bimaculatus</name>
    <name type="common">Two-spotted cricket</name>
    <dbReference type="NCBI Taxonomy" id="6999"/>
</organismHost>
<reference evidence="1 2" key="4">
    <citation type="journal article" date="1988" name="Virology">
        <title>Identification and characterization of the repetitive DNA element in the genome of insect iridescent virus type 6.</title>
        <authorList>
            <person name="Fischer M."/>
            <person name="Schnitzler P."/>
            <person name="Delius H."/>
            <person name="Darai G."/>
        </authorList>
    </citation>
    <scope>NUCLEOTIDE SEQUENCE [LARGE SCALE GENOMIC DNA]</scope>
</reference>
<organismHost>
    <name type="scientific">Acheta domesticus</name>
    <name type="common">House cricket</name>
    <dbReference type="NCBI Taxonomy" id="6997"/>
</organismHost>
<reference evidence="1 2" key="10">
    <citation type="journal article" date="1994" name="Nucleic Acids Res.">
        <title>Identification of genes encoding zinc finger proteins, non-histone chromosomal HMG protein homologue, and a putative GTP phosphohydrolase in the genome of Chilo iridescent virus.</title>
        <authorList>
            <person name="Schnitzler P."/>
            <person name="Hug M."/>
            <person name="Handermann M."/>
            <person name="Janssen W."/>
            <person name="Koonin E.V."/>
            <person name="Delius H."/>
            <person name="Darai C."/>
        </authorList>
    </citation>
    <scope>NUCLEOTIDE SEQUENCE [LARGE SCALE GENOMIC DNA]</scope>
</reference>
<reference evidence="1 2" key="3">
    <citation type="journal article" date="1987" name="Virology">
        <title>Molecular cloning and physical mapping of the genome of insect iridescent virus type 6: further evidence for circular permutation of the viral genome.</title>
        <authorList>
            <person name="Schnitzler P."/>
            <person name="Soltau J.B."/>
            <person name="Fischer M."/>
            <person name="Reisner H."/>
            <person name="Scholz J."/>
            <person name="Delius H."/>
            <person name="Darai G."/>
        </authorList>
    </citation>
    <scope>NUCLEOTIDE SEQUENCE [LARGE SCALE GENOMIC DNA]</scope>
</reference>
<dbReference type="EMBL" id="AF303741">
    <property type="protein sequence ID" value="AAK82022.1"/>
    <property type="molecule type" value="Genomic_DNA"/>
</dbReference>
<proteinExistence type="predicted"/>
<reference evidence="1 2" key="15">
    <citation type="journal article" date="2001" name="Virology">
        <title>Analysis of the first complete DNA sequence of an invertebrate iridovirus: coding strategy of the genome of Chilo iridescent virus.</title>
        <authorList>
            <person name="Jakob N.J."/>
            <person name="Muller K."/>
            <person name="Bahr U."/>
            <person name="Darai G."/>
        </authorList>
    </citation>
    <scope>NUCLEOTIDE SEQUENCE [LARGE SCALE GENOMIC DNA]</scope>
</reference>
<organismHost>
    <name type="scientific">Spodoptera frugiperda</name>
    <name type="common">Fall armyworm</name>
    <dbReference type="NCBI Taxonomy" id="7108"/>
</organismHost>
<evidence type="ECO:0000313" key="2">
    <source>
        <dbReference type="Proteomes" id="UP000001359"/>
    </source>
</evidence>
<organismHost>
    <name type="scientific">Gryllus campestris</name>
    <dbReference type="NCBI Taxonomy" id="58607"/>
</organismHost>
<reference evidence="1 2" key="11">
    <citation type="journal article" date="1994" name="Virus Genes">
        <title>Chilo iridescent virus encodes a putative helicase belonging to a distinct family within the "DEAD/H" superfamily: implications for the evolution of large DNA viruses.</title>
        <authorList>
            <person name="Sonntag K.C."/>
            <person name="Schnitzler P."/>
            <person name="Koonin E.V."/>
            <person name="Darai G."/>
        </authorList>
    </citation>
    <scope>NUCLEOTIDE SEQUENCE [LARGE SCALE GENOMIC DNA]</scope>
</reference>